<organism evidence="2 3">
    <name type="scientific">Alishewanella longhuensis</name>
    <dbReference type="NCBI Taxonomy" id="1091037"/>
    <lineage>
        <taxon>Bacteria</taxon>
        <taxon>Pseudomonadati</taxon>
        <taxon>Pseudomonadota</taxon>
        <taxon>Gammaproteobacteria</taxon>
        <taxon>Alteromonadales</taxon>
        <taxon>Alteromonadaceae</taxon>
        <taxon>Alishewanella</taxon>
    </lineage>
</organism>
<evidence type="ECO:0000256" key="1">
    <source>
        <dbReference type="SAM" id="MobiDB-lite"/>
    </source>
</evidence>
<evidence type="ECO:0000313" key="3">
    <source>
        <dbReference type="Proteomes" id="UP000659697"/>
    </source>
</evidence>
<name>A0ABQ3KY23_9ALTE</name>
<dbReference type="Proteomes" id="UP000659697">
    <property type="component" value="Unassembled WGS sequence"/>
</dbReference>
<proteinExistence type="predicted"/>
<protein>
    <submittedName>
        <fullName evidence="2">Uncharacterized protein</fullName>
    </submittedName>
</protein>
<feature type="region of interest" description="Disordered" evidence="1">
    <location>
        <begin position="1"/>
        <end position="25"/>
    </location>
</feature>
<accession>A0ABQ3KY23</accession>
<comment type="caution">
    <text evidence="2">The sequence shown here is derived from an EMBL/GenBank/DDBJ whole genome shotgun (WGS) entry which is preliminary data.</text>
</comment>
<evidence type="ECO:0000313" key="2">
    <source>
        <dbReference type="EMBL" id="GHG66623.1"/>
    </source>
</evidence>
<dbReference type="EMBL" id="BNAO01000003">
    <property type="protein sequence ID" value="GHG66623.1"/>
    <property type="molecule type" value="Genomic_DNA"/>
</dbReference>
<keyword evidence="3" id="KW-1185">Reference proteome</keyword>
<sequence>MVRIVSGDKQTTHAALPPSDAEERQPCAKLKHNQPSAIQRNDWNLKTLKLAKPMSQKEQRYRPIRDCT</sequence>
<gene>
    <name evidence="2" type="ORF">GCM10010919_14480</name>
</gene>
<reference evidence="3" key="1">
    <citation type="journal article" date="2019" name="Int. J. Syst. Evol. Microbiol.">
        <title>The Global Catalogue of Microorganisms (GCM) 10K type strain sequencing project: providing services to taxonomists for standard genome sequencing and annotation.</title>
        <authorList>
            <consortium name="The Broad Institute Genomics Platform"/>
            <consortium name="The Broad Institute Genome Sequencing Center for Infectious Disease"/>
            <person name="Wu L."/>
            <person name="Ma J."/>
        </authorList>
    </citation>
    <scope>NUCLEOTIDE SEQUENCE [LARGE SCALE GENOMIC DNA]</scope>
    <source>
        <strain evidence="3">CGMCC 1.7003</strain>
    </source>
</reference>